<keyword evidence="6" id="KW-0408">Iron</keyword>
<keyword evidence="10" id="KW-1185">Reference proteome</keyword>
<evidence type="ECO:0000256" key="5">
    <source>
        <dbReference type="ARBA" id="ARBA00022989"/>
    </source>
</evidence>
<feature type="transmembrane region" description="Helical" evidence="8">
    <location>
        <begin position="55"/>
        <end position="75"/>
    </location>
</feature>
<evidence type="ECO:0000313" key="9">
    <source>
        <dbReference type="EMBL" id="GAA1686113.1"/>
    </source>
</evidence>
<dbReference type="Pfam" id="PF01127">
    <property type="entry name" value="Sdh_cyt"/>
    <property type="match status" value="1"/>
</dbReference>
<keyword evidence="3 8" id="KW-0812">Transmembrane</keyword>
<name>A0ABN2HDG7_9ACTN</name>
<feature type="transmembrane region" description="Helical" evidence="8">
    <location>
        <begin position="12"/>
        <end position="29"/>
    </location>
</feature>
<comment type="subcellular location">
    <subcellularLocation>
        <location evidence="1">Membrane</location>
    </subcellularLocation>
</comment>
<dbReference type="Proteomes" id="UP001500618">
    <property type="component" value="Unassembled WGS sequence"/>
</dbReference>
<reference evidence="9 10" key="1">
    <citation type="journal article" date="2019" name="Int. J. Syst. Evol. Microbiol.">
        <title>The Global Catalogue of Microorganisms (GCM) 10K type strain sequencing project: providing services to taxonomists for standard genome sequencing and annotation.</title>
        <authorList>
            <consortium name="The Broad Institute Genomics Platform"/>
            <consortium name="The Broad Institute Genome Sequencing Center for Infectious Disease"/>
            <person name="Wu L."/>
            <person name="Ma J."/>
        </authorList>
    </citation>
    <scope>NUCLEOTIDE SEQUENCE [LARGE SCALE GENOMIC DNA]</scope>
    <source>
        <strain evidence="9 10">JCM 14718</strain>
    </source>
</reference>
<dbReference type="InterPro" id="IPR000701">
    <property type="entry name" value="SuccDH_FuR_B_TM-su"/>
</dbReference>
<comment type="caution">
    <text evidence="9">The sequence shown here is derived from an EMBL/GenBank/DDBJ whole genome shotgun (WGS) entry which is preliminary data.</text>
</comment>
<evidence type="ECO:0008006" key="11">
    <source>
        <dbReference type="Google" id="ProtNLM"/>
    </source>
</evidence>
<dbReference type="InterPro" id="IPR034804">
    <property type="entry name" value="SQR/QFR_C/D"/>
</dbReference>
<dbReference type="RefSeq" id="WP_163572953.1">
    <property type="nucleotide sequence ID" value="NZ_BAAANY010000014.1"/>
</dbReference>
<dbReference type="SUPFAM" id="SSF81343">
    <property type="entry name" value="Fumarate reductase respiratory complex transmembrane subunits"/>
    <property type="match status" value="1"/>
</dbReference>
<proteinExistence type="predicted"/>
<feature type="transmembrane region" description="Helical" evidence="8">
    <location>
        <begin position="87"/>
        <end position="110"/>
    </location>
</feature>
<dbReference type="EMBL" id="BAAANY010000014">
    <property type="protein sequence ID" value="GAA1686113.1"/>
    <property type="molecule type" value="Genomic_DNA"/>
</dbReference>
<keyword evidence="5 8" id="KW-1133">Transmembrane helix</keyword>
<evidence type="ECO:0000313" key="10">
    <source>
        <dbReference type="Proteomes" id="UP001500618"/>
    </source>
</evidence>
<evidence type="ECO:0000256" key="2">
    <source>
        <dbReference type="ARBA" id="ARBA00022617"/>
    </source>
</evidence>
<keyword evidence="4" id="KW-0479">Metal-binding</keyword>
<gene>
    <name evidence="9" type="ORF">GCM10009765_39340</name>
</gene>
<keyword evidence="7 8" id="KW-0472">Membrane</keyword>
<keyword evidence="2" id="KW-0349">Heme</keyword>
<evidence type="ECO:0000256" key="4">
    <source>
        <dbReference type="ARBA" id="ARBA00022723"/>
    </source>
</evidence>
<evidence type="ECO:0000256" key="7">
    <source>
        <dbReference type="ARBA" id="ARBA00023136"/>
    </source>
</evidence>
<evidence type="ECO:0000256" key="6">
    <source>
        <dbReference type="ARBA" id="ARBA00023004"/>
    </source>
</evidence>
<dbReference type="Gene3D" id="1.20.1300.10">
    <property type="entry name" value="Fumarate reductase/succinate dehydrogenase, transmembrane subunit"/>
    <property type="match status" value="1"/>
</dbReference>
<evidence type="ECO:0000256" key="1">
    <source>
        <dbReference type="ARBA" id="ARBA00004370"/>
    </source>
</evidence>
<organism evidence="9 10">
    <name type="scientific">Fodinicola feengrottensis</name>
    <dbReference type="NCBI Taxonomy" id="435914"/>
    <lineage>
        <taxon>Bacteria</taxon>
        <taxon>Bacillati</taxon>
        <taxon>Actinomycetota</taxon>
        <taxon>Actinomycetes</taxon>
        <taxon>Mycobacteriales</taxon>
        <taxon>Fodinicola</taxon>
    </lineage>
</organism>
<evidence type="ECO:0000256" key="3">
    <source>
        <dbReference type="ARBA" id="ARBA00022692"/>
    </source>
</evidence>
<sequence length="116" mass="12827">MTTIWEHRLTLFMRLSGVLLAVLVLGYLYQTDLADGGVQRLGFAWVAARWSNPLWQAWDVVTLWLALLHGANGLRVVVRDYAKSGRFLYGLVGVLTIAALAAGTYVIYAFNPALTS</sequence>
<evidence type="ECO:0000256" key="8">
    <source>
        <dbReference type="SAM" id="Phobius"/>
    </source>
</evidence>
<accession>A0ABN2HDG7</accession>
<protein>
    <recommendedName>
        <fullName evidence="11">Succinate dehydrogenase</fullName>
    </recommendedName>
</protein>